<evidence type="ECO:0000313" key="3">
    <source>
        <dbReference type="Proteomes" id="UP000318093"/>
    </source>
</evidence>
<dbReference type="GO" id="GO:0004523">
    <property type="term" value="F:RNA-DNA hybrid ribonuclease activity"/>
    <property type="evidence" value="ECO:0007669"/>
    <property type="project" value="InterPro"/>
</dbReference>
<keyword evidence="2" id="KW-0695">RNA-directed DNA polymerase</keyword>
<evidence type="ECO:0000259" key="1">
    <source>
        <dbReference type="Pfam" id="PF13456"/>
    </source>
</evidence>
<dbReference type="InterPro" id="IPR002156">
    <property type="entry name" value="RNaseH_domain"/>
</dbReference>
<sequence length="160" mass="17660">MRLMTLHAYVGAAEQAGGRTRMGVVFADAQGRTLRKISRTLPGPATTSLAVFRGIVCALWNSRRLGARRVIVHCPDPDVAAQINGDREVDEEFVGPYLEVRALLHAYRAARIEPGPAPEHEMFWQRVAQSLADAALDHDVDETVEDLPLWSGLMEERSTA</sequence>
<dbReference type="AlphaFoldDB" id="A0A537JFK1"/>
<organism evidence="2 3">
    <name type="scientific">Candidatus Segetimicrobium genomatis</name>
    <dbReference type="NCBI Taxonomy" id="2569760"/>
    <lineage>
        <taxon>Bacteria</taxon>
        <taxon>Bacillati</taxon>
        <taxon>Candidatus Sysuimicrobiota</taxon>
        <taxon>Candidatus Sysuimicrobiia</taxon>
        <taxon>Candidatus Sysuimicrobiales</taxon>
        <taxon>Candidatus Segetimicrobiaceae</taxon>
        <taxon>Candidatus Segetimicrobium</taxon>
    </lineage>
</organism>
<comment type="caution">
    <text evidence="2">The sequence shown here is derived from an EMBL/GenBank/DDBJ whole genome shotgun (WGS) entry which is preliminary data.</text>
</comment>
<gene>
    <name evidence="2" type="ORF">E6H03_06435</name>
</gene>
<dbReference type="GO" id="GO:0003676">
    <property type="term" value="F:nucleic acid binding"/>
    <property type="evidence" value="ECO:0007669"/>
    <property type="project" value="InterPro"/>
</dbReference>
<proteinExistence type="predicted"/>
<dbReference type="Proteomes" id="UP000318093">
    <property type="component" value="Unassembled WGS sequence"/>
</dbReference>
<keyword evidence="2" id="KW-0548">Nucleotidyltransferase</keyword>
<reference evidence="2 3" key="1">
    <citation type="journal article" date="2019" name="Nat. Microbiol.">
        <title>Mediterranean grassland soil C-N compound turnover is dependent on rainfall and depth, and is mediated by genomically divergent microorganisms.</title>
        <authorList>
            <person name="Diamond S."/>
            <person name="Andeer P.F."/>
            <person name="Li Z."/>
            <person name="Crits-Christoph A."/>
            <person name="Burstein D."/>
            <person name="Anantharaman K."/>
            <person name="Lane K.R."/>
            <person name="Thomas B.C."/>
            <person name="Pan C."/>
            <person name="Northen T.R."/>
            <person name="Banfield J.F."/>
        </authorList>
    </citation>
    <scope>NUCLEOTIDE SEQUENCE [LARGE SCALE GENOMIC DNA]</scope>
    <source>
        <strain evidence="2">NP_6</strain>
    </source>
</reference>
<feature type="domain" description="RNase H type-1" evidence="1">
    <location>
        <begin position="11"/>
        <end position="107"/>
    </location>
</feature>
<protein>
    <submittedName>
        <fullName evidence="2">Reverse transcriptase-like protein</fullName>
    </submittedName>
</protein>
<dbReference type="EMBL" id="VBAN01000188">
    <property type="protein sequence ID" value="TMI81876.1"/>
    <property type="molecule type" value="Genomic_DNA"/>
</dbReference>
<dbReference type="Pfam" id="PF13456">
    <property type="entry name" value="RVT_3"/>
    <property type="match status" value="1"/>
</dbReference>
<dbReference type="GO" id="GO:0003964">
    <property type="term" value="F:RNA-directed DNA polymerase activity"/>
    <property type="evidence" value="ECO:0007669"/>
    <property type="project" value="UniProtKB-KW"/>
</dbReference>
<name>A0A537JFK1_9BACT</name>
<evidence type="ECO:0000313" key="2">
    <source>
        <dbReference type="EMBL" id="TMI81876.1"/>
    </source>
</evidence>
<accession>A0A537JFK1</accession>
<keyword evidence="2" id="KW-0808">Transferase</keyword>